<feature type="compositionally biased region" description="Basic and acidic residues" evidence="1">
    <location>
        <begin position="137"/>
        <end position="158"/>
    </location>
</feature>
<comment type="caution">
    <text evidence="2">The sequence shown here is derived from an EMBL/GenBank/DDBJ whole genome shotgun (WGS) entry which is preliminary data.</text>
</comment>
<feature type="compositionally biased region" description="Basic residues" evidence="1">
    <location>
        <begin position="159"/>
        <end position="184"/>
    </location>
</feature>
<gene>
    <name evidence="2" type="ORF">RI129_005454</name>
</gene>
<sequence length="258" mass="29969">MKCCAIKLANRTDERPISQKDQHRCLLVLLENDDNHRASSSNEDLSDRQSDCEQPCLSVLNIMLPKDAKSFNTGSSIKRWANKRPRLKSSRKVEEKEPKLVDTDSINIPNLIEELDSGIKEEILDEIDPDIQKLLEETHVEESSDDKRISFDNESESRKTHKSKRRHRKKSKEKNRVKEKKNKHKIKKTVSFSLSKPPTPQTEQIIRVDVVSNYSIEFETGESNRTDCVLSTPEKTSTEKLYLDTNEQFMYQLYCTQN</sequence>
<evidence type="ECO:0000313" key="3">
    <source>
        <dbReference type="Proteomes" id="UP001329430"/>
    </source>
</evidence>
<dbReference type="EMBL" id="JAVRBK010000003">
    <property type="protein sequence ID" value="KAK5646990.1"/>
    <property type="molecule type" value="Genomic_DNA"/>
</dbReference>
<evidence type="ECO:0000256" key="1">
    <source>
        <dbReference type="SAM" id="MobiDB-lite"/>
    </source>
</evidence>
<dbReference type="AlphaFoldDB" id="A0AAN7VE77"/>
<name>A0AAN7VE77_9COLE</name>
<organism evidence="2 3">
    <name type="scientific">Pyrocoelia pectoralis</name>
    <dbReference type="NCBI Taxonomy" id="417401"/>
    <lineage>
        <taxon>Eukaryota</taxon>
        <taxon>Metazoa</taxon>
        <taxon>Ecdysozoa</taxon>
        <taxon>Arthropoda</taxon>
        <taxon>Hexapoda</taxon>
        <taxon>Insecta</taxon>
        <taxon>Pterygota</taxon>
        <taxon>Neoptera</taxon>
        <taxon>Endopterygota</taxon>
        <taxon>Coleoptera</taxon>
        <taxon>Polyphaga</taxon>
        <taxon>Elateriformia</taxon>
        <taxon>Elateroidea</taxon>
        <taxon>Lampyridae</taxon>
        <taxon>Lampyrinae</taxon>
        <taxon>Pyrocoelia</taxon>
    </lineage>
</organism>
<accession>A0AAN7VE77</accession>
<keyword evidence="3" id="KW-1185">Reference proteome</keyword>
<protein>
    <submittedName>
        <fullName evidence="2">Uncharacterized protein</fullName>
    </submittedName>
</protein>
<reference evidence="2 3" key="1">
    <citation type="journal article" date="2024" name="Insects">
        <title>An Improved Chromosome-Level Genome Assembly of the Firefly Pyrocoelia pectoralis.</title>
        <authorList>
            <person name="Fu X."/>
            <person name="Meyer-Rochow V.B."/>
            <person name="Ballantyne L."/>
            <person name="Zhu X."/>
        </authorList>
    </citation>
    <scope>NUCLEOTIDE SEQUENCE [LARGE SCALE GENOMIC DNA]</scope>
    <source>
        <strain evidence="2">XCY_ONT2</strain>
    </source>
</reference>
<feature type="region of interest" description="Disordered" evidence="1">
    <location>
        <begin position="137"/>
        <end position="184"/>
    </location>
</feature>
<dbReference type="Proteomes" id="UP001329430">
    <property type="component" value="Chromosome 3"/>
</dbReference>
<proteinExistence type="predicted"/>
<evidence type="ECO:0000313" key="2">
    <source>
        <dbReference type="EMBL" id="KAK5646990.1"/>
    </source>
</evidence>